<dbReference type="Gene3D" id="4.10.60.10">
    <property type="entry name" value="Zinc finger, CCHC-type"/>
    <property type="match status" value="2"/>
</dbReference>
<gene>
    <name evidence="6" type="ORF">SPPG_02888</name>
</gene>
<dbReference type="SMART" id="SM00343">
    <property type="entry name" value="ZnF_C2HC"/>
    <property type="match status" value="2"/>
</dbReference>
<dbReference type="VEuPathDB" id="FungiDB:SPPG_02888"/>
<evidence type="ECO:0000256" key="2">
    <source>
        <dbReference type="PROSITE-ProRule" id="PRU00176"/>
    </source>
</evidence>
<proteinExistence type="predicted"/>
<keyword evidence="1" id="KW-0863">Zinc-finger</keyword>
<evidence type="ECO:0000259" key="5">
    <source>
        <dbReference type="PROSITE" id="PS50158"/>
    </source>
</evidence>
<dbReference type="SMART" id="SM00360">
    <property type="entry name" value="RRM"/>
    <property type="match status" value="1"/>
</dbReference>
<feature type="domain" description="RRM" evidence="4">
    <location>
        <begin position="17"/>
        <end position="88"/>
    </location>
</feature>
<dbReference type="PANTHER" id="PTHR48038:SF1">
    <property type="entry name" value="RIBONUCLEOPROTEIN RB97D"/>
    <property type="match status" value="1"/>
</dbReference>
<evidence type="ECO:0000256" key="3">
    <source>
        <dbReference type="SAM" id="MobiDB-lite"/>
    </source>
</evidence>
<dbReference type="InterPro" id="IPR000504">
    <property type="entry name" value="RRM_dom"/>
</dbReference>
<dbReference type="SUPFAM" id="SSF57756">
    <property type="entry name" value="Retrovirus zinc finger-like domains"/>
    <property type="match status" value="1"/>
</dbReference>
<dbReference type="InterPro" id="IPR012677">
    <property type="entry name" value="Nucleotide-bd_a/b_plait_sf"/>
</dbReference>
<dbReference type="Proteomes" id="UP000053201">
    <property type="component" value="Unassembled WGS sequence"/>
</dbReference>
<evidence type="ECO:0000313" key="6">
    <source>
        <dbReference type="EMBL" id="KND02422.1"/>
    </source>
</evidence>
<dbReference type="EMBL" id="KQ257453">
    <property type="protein sequence ID" value="KND02422.1"/>
    <property type="molecule type" value="Genomic_DNA"/>
</dbReference>
<reference evidence="6 7" key="1">
    <citation type="submission" date="2009-08" db="EMBL/GenBank/DDBJ databases">
        <title>The Genome Sequence of Spizellomyces punctatus strain DAOM BR117.</title>
        <authorList>
            <consortium name="The Broad Institute Genome Sequencing Platform"/>
            <person name="Russ C."/>
            <person name="Cuomo C."/>
            <person name="Shea T."/>
            <person name="Young S.K."/>
            <person name="Zeng Q."/>
            <person name="Koehrsen M."/>
            <person name="Haas B."/>
            <person name="Borodovsky M."/>
            <person name="Guigo R."/>
            <person name="Alvarado L."/>
            <person name="Berlin A."/>
            <person name="Bochicchio J."/>
            <person name="Borenstein D."/>
            <person name="Chapman S."/>
            <person name="Chen Z."/>
            <person name="Engels R."/>
            <person name="Freedman E."/>
            <person name="Gellesch M."/>
            <person name="Goldberg J."/>
            <person name="Griggs A."/>
            <person name="Gujja S."/>
            <person name="Heiman D."/>
            <person name="Hepburn T."/>
            <person name="Howarth C."/>
            <person name="Jen D."/>
            <person name="Larson L."/>
            <person name="Lewis B."/>
            <person name="Mehta T."/>
            <person name="Park D."/>
            <person name="Pearson M."/>
            <person name="Roberts A."/>
            <person name="Saif S."/>
            <person name="Shenoy N."/>
            <person name="Sisk P."/>
            <person name="Stolte C."/>
            <person name="Sykes S."/>
            <person name="Thomson T."/>
            <person name="Walk T."/>
            <person name="White J."/>
            <person name="Yandava C."/>
            <person name="Burger G."/>
            <person name="Gray M.W."/>
            <person name="Holland P.W.H."/>
            <person name="King N."/>
            <person name="Lang F.B.F."/>
            <person name="Roger A.J."/>
            <person name="Ruiz-Trillo I."/>
            <person name="Lander E."/>
            <person name="Nusbaum C."/>
        </authorList>
    </citation>
    <scope>NUCLEOTIDE SEQUENCE [LARGE SCALE GENOMIC DNA]</scope>
    <source>
        <strain evidence="6 7">DAOM BR117</strain>
    </source>
</reference>
<evidence type="ECO:0000259" key="4">
    <source>
        <dbReference type="PROSITE" id="PS50102"/>
    </source>
</evidence>
<dbReference type="InterPro" id="IPR001878">
    <property type="entry name" value="Znf_CCHC"/>
</dbReference>
<dbReference type="Pfam" id="PF00098">
    <property type="entry name" value="zf-CCHC"/>
    <property type="match status" value="2"/>
</dbReference>
<feature type="compositionally biased region" description="Basic and acidic residues" evidence="3">
    <location>
        <begin position="191"/>
        <end position="226"/>
    </location>
</feature>
<dbReference type="InParanoid" id="A0A0L0HMV0"/>
<evidence type="ECO:0000256" key="1">
    <source>
        <dbReference type="PROSITE-ProRule" id="PRU00047"/>
    </source>
</evidence>
<dbReference type="PROSITE" id="PS50158">
    <property type="entry name" value="ZF_CCHC"/>
    <property type="match status" value="2"/>
</dbReference>
<dbReference type="STRING" id="645134.A0A0L0HMV0"/>
<keyword evidence="1" id="KW-0862">Zinc</keyword>
<dbReference type="InterPro" id="IPR035979">
    <property type="entry name" value="RBD_domain_sf"/>
</dbReference>
<protein>
    <submittedName>
        <fullName evidence="6">Uncharacterized protein</fullName>
    </submittedName>
</protein>
<dbReference type="RefSeq" id="XP_016610461.1">
    <property type="nucleotide sequence ID" value="XM_016751176.1"/>
</dbReference>
<feature type="region of interest" description="Disordered" evidence="3">
    <location>
        <begin position="138"/>
        <end position="239"/>
    </location>
</feature>
<feature type="domain" description="CCHC-type" evidence="5">
    <location>
        <begin position="96"/>
        <end position="111"/>
    </location>
</feature>
<dbReference type="GeneID" id="27686446"/>
<dbReference type="InterPro" id="IPR036875">
    <property type="entry name" value="Znf_CCHC_sf"/>
</dbReference>
<dbReference type="eggNOG" id="KOG0107">
    <property type="taxonomic scope" value="Eukaryota"/>
</dbReference>
<organism evidence="6 7">
    <name type="scientific">Spizellomyces punctatus (strain DAOM BR117)</name>
    <dbReference type="NCBI Taxonomy" id="645134"/>
    <lineage>
        <taxon>Eukaryota</taxon>
        <taxon>Fungi</taxon>
        <taxon>Fungi incertae sedis</taxon>
        <taxon>Chytridiomycota</taxon>
        <taxon>Chytridiomycota incertae sedis</taxon>
        <taxon>Chytridiomycetes</taxon>
        <taxon>Spizellomycetales</taxon>
        <taxon>Spizellomycetaceae</taxon>
        <taxon>Spizellomyces</taxon>
    </lineage>
</organism>
<name>A0A0L0HMV0_SPIPD</name>
<dbReference type="PROSITE" id="PS50102">
    <property type="entry name" value="RRM"/>
    <property type="match status" value="1"/>
</dbReference>
<dbReference type="SUPFAM" id="SSF54928">
    <property type="entry name" value="RNA-binding domain, RBD"/>
    <property type="match status" value="1"/>
</dbReference>
<dbReference type="OrthoDB" id="1099063at2759"/>
<dbReference type="Gene3D" id="3.30.70.330">
    <property type="match status" value="1"/>
</dbReference>
<dbReference type="AlphaFoldDB" id="A0A0L0HMV0"/>
<dbReference type="OMA" id="ENECFHC"/>
<feature type="compositionally biased region" description="Basic residues" evidence="3">
    <location>
        <begin position="227"/>
        <end position="239"/>
    </location>
</feature>
<dbReference type="GO" id="GO:0008270">
    <property type="term" value="F:zinc ion binding"/>
    <property type="evidence" value="ECO:0007669"/>
    <property type="project" value="UniProtKB-KW"/>
</dbReference>
<dbReference type="Pfam" id="PF00076">
    <property type="entry name" value="RRM_1"/>
    <property type="match status" value="1"/>
</dbReference>
<keyword evidence="7" id="KW-1185">Reference proteome</keyword>
<dbReference type="PANTHER" id="PTHR48038">
    <property type="entry name" value="RIBONUCLEOPROTEIN RB97D"/>
    <property type="match status" value="1"/>
</dbReference>
<sequence length="239" mass="26973">MSRLHSSSGPDGDAGPAKLYIGHVSSRANTRDLEDMFAKYGRVLNVEVKPAGYGFVEYDDPRDAQDAMHALNGYIFEGQRLVVEFSRRAGNATSNCFICGQVGHWVRECPENVDKGLDVRSGKCFKCGEVGHLAKFCRGGSGRGRSRSPPAHYRSRSPGPSRRRSPSPRGGYRDRDRHSSRRLPDPSPPSRYRDDRSPPPPRRYDQSPPRRDYGRDRNGRDRDGYNSRHRAASPRSHRY</sequence>
<keyword evidence="2" id="KW-0694">RNA-binding</keyword>
<keyword evidence="1" id="KW-0479">Metal-binding</keyword>
<evidence type="ECO:0000313" key="7">
    <source>
        <dbReference type="Proteomes" id="UP000053201"/>
    </source>
</evidence>
<feature type="domain" description="CCHC-type" evidence="5">
    <location>
        <begin position="123"/>
        <end position="138"/>
    </location>
</feature>
<accession>A0A0L0HMV0</accession>
<dbReference type="GO" id="GO:0003723">
    <property type="term" value="F:RNA binding"/>
    <property type="evidence" value="ECO:0007669"/>
    <property type="project" value="UniProtKB-UniRule"/>
</dbReference>